<feature type="domain" description="Rho termination factor-like N-terminal" evidence="1">
    <location>
        <begin position="41"/>
        <end position="75"/>
    </location>
</feature>
<organism evidence="2 3">
    <name type="scientific">Desulforamulus aeronauticus DSM 10349</name>
    <dbReference type="NCBI Taxonomy" id="1121421"/>
    <lineage>
        <taxon>Bacteria</taxon>
        <taxon>Bacillati</taxon>
        <taxon>Bacillota</taxon>
        <taxon>Clostridia</taxon>
        <taxon>Eubacteriales</taxon>
        <taxon>Peptococcaceae</taxon>
        <taxon>Desulforamulus</taxon>
    </lineage>
</organism>
<dbReference type="OrthoDB" id="2084854at2"/>
<accession>A0A1M6SBQ0</accession>
<dbReference type="InterPro" id="IPR011112">
    <property type="entry name" value="Rho-like_N"/>
</dbReference>
<dbReference type="AlphaFoldDB" id="A0A1M6SBQ0"/>
<dbReference type="Pfam" id="PF07498">
    <property type="entry name" value="Rho_N"/>
    <property type="match status" value="1"/>
</dbReference>
<reference evidence="3" key="1">
    <citation type="submission" date="2016-11" db="EMBL/GenBank/DDBJ databases">
        <authorList>
            <person name="Varghese N."/>
            <person name="Submissions S."/>
        </authorList>
    </citation>
    <scope>NUCLEOTIDE SEQUENCE [LARGE SCALE GENOMIC DNA]</scope>
    <source>
        <strain evidence="3">DSM 10349</strain>
    </source>
</reference>
<keyword evidence="3" id="KW-1185">Reference proteome</keyword>
<sequence length="78" mass="8959">MFTLQKLNVVKVVDSEIKRDRLMKMGFVEIQVPQSSSGDADYKSMDYKDLKALATEKGINTYKMKKEDIVEALVQLEE</sequence>
<name>A0A1M6SBQ0_9FIRM</name>
<dbReference type="EMBL" id="FRAR01000013">
    <property type="protein sequence ID" value="SHK42202.1"/>
    <property type="molecule type" value="Genomic_DNA"/>
</dbReference>
<proteinExistence type="predicted"/>
<gene>
    <name evidence="2" type="ORF">SAMN02745123_01794</name>
</gene>
<dbReference type="STRING" id="1121421.SAMN02745123_01794"/>
<evidence type="ECO:0000313" key="3">
    <source>
        <dbReference type="Proteomes" id="UP000183997"/>
    </source>
</evidence>
<evidence type="ECO:0000313" key="2">
    <source>
        <dbReference type="EMBL" id="SHK42202.1"/>
    </source>
</evidence>
<dbReference type="RefSeq" id="WP_072913297.1">
    <property type="nucleotide sequence ID" value="NZ_FRAR01000013.1"/>
</dbReference>
<protein>
    <submittedName>
        <fullName evidence="2">Rho termination factor, N-terminal domain</fullName>
    </submittedName>
</protein>
<evidence type="ECO:0000259" key="1">
    <source>
        <dbReference type="Pfam" id="PF07498"/>
    </source>
</evidence>
<dbReference type="GO" id="GO:0006353">
    <property type="term" value="P:DNA-templated transcription termination"/>
    <property type="evidence" value="ECO:0007669"/>
    <property type="project" value="InterPro"/>
</dbReference>
<dbReference type="Proteomes" id="UP000183997">
    <property type="component" value="Unassembled WGS sequence"/>
</dbReference>